<dbReference type="RefSeq" id="WP_040230744.1">
    <property type="nucleotide sequence ID" value="NZ_CDHL01000017.1"/>
</dbReference>
<evidence type="ECO:0000313" key="3">
    <source>
        <dbReference type="Proteomes" id="UP000683579"/>
    </source>
</evidence>
<proteinExistence type="predicted"/>
<keyword evidence="3" id="KW-1185">Reference proteome</keyword>
<sequence>MGAISQNLKAVITFGGNLDNSWKRSADGLQKSLKDVGKQSERLTKDQTRLAAEIKRAKLAGESLGDLKRRYTDVSREIRKTEAEQQKLNVQMQKAQRIQAFKGAGKGLFRRGLGIAGQVGGMFGSGLAIGGGGVVASALGTLIAPAATNAETATRTNVAKSYGVDVATFNAWDSLAKQYDMNAENIGDLFEEYLHKSGEYKQNGKQSSLQDAFETLGFKAGDFAGLSDMAQFDKIVERALSLQDESKASFALDSLFGGEASKLLMLIKQSGRSYRDLMDEQRRYNLVTKEGADGAVAGNQAINNLRTVFSSAVAEISGQLGNELAPDIRRLTDDLADWFKGGGVRRIVTFLRNDLYPGVLSFGQGVVFVGKIIYALAKKLSWLLPDDRNDQRDVLKTLASNGVERARFRASQNGQGEWFEQQLKERPDLPDKVKRSWESTRGLFGFDSDDETFNKSLDKYLSPEGGDTLLNWNAALQRNNGRSVQPPSDSSGGDVGYWDNLLQRMDNLDKQPPSRQVTDNRKFEYRFEINAAPGQDEKAIADEVTTVTKNNSAFNGDNSLLDGGLLW</sequence>
<accession>A0ABX8KCT3</accession>
<name>A0ABX8KCT3_9ENTR</name>
<organism evidence="2 3">
    <name type="scientific">Citrobacter pasteurii</name>
    <dbReference type="NCBI Taxonomy" id="1563222"/>
    <lineage>
        <taxon>Bacteria</taxon>
        <taxon>Pseudomonadati</taxon>
        <taxon>Pseudomonadota</taxon>
        <taxon>Gammaproteobacteria</taxon>
        <taxon>Enterobacterales</taxon>
        <taxon>Enterobacteriaceae</taxon>
        <taxon>Citrobacter</taxon>
    </lineage>
</organism>
<evidence type="ECO:0000313" key="2">
    <source>
        <dbReference type="EMBL" id="QXA46809.1"/>
    </source>
</evidence>
<evidence type="ECO:0000256" key="1">
    <source>
        <dbReference type="SAM" id="Coils"/>
    </source>
</evidence>
<dbReference type="Proteomes" id="UP000683579">
    <property type="component" value="Chromosome"/>
</dbReference>
<reference evidence="2 3" key="1">
    <citation type="submission" date="2021-06" db="EMBL/GenBank/DDBJ databases">
        <title>FDA dAtabase for Regulatory Grade micrObial Sequences (FDA-ARGOS): Supporting development and validation of Infectious Disease Dx tests.</title>
        <authorList>
            <person name="Sproer C."/>
            <person name="Gronow S."/>
            <person name="Severitt S."/>
            <person name="Schroder I."/>
            <person name="Tallon L."/>
            <person name="Sadzewicz L."/>
            <person name="Zhao X."/>
            <person name="Boylan J."/>
            <person name="Ott S."/>
            <person name="Bowen H."/>
            <person name="Vavikolanu K."/>
            <person name="Mehta A."/>
            <person name="Aluvathingal J."/>
            <person name="Nadendla S."/>
            <person name="Lowell S."/>
            <person name="Myers T."/>
            <person name="Yan Y."/>
        </authorList>
    </citation>
    <scope>NUCLEOTIDE SEQUENCE [LARGE SCALE GENOMIC DNA]</scope>
    <source>
        <strain evidence="2 3">FDAARGOS 1424</strain>
    </source>
</reference>
<keyword evidence="1" id="KW-0175">Coiled coil</keyword>
<dbReference type="EMBL" id="CP077262">
    <property type="protein sequence ID" value="QXA46809.1"/>
    <property type="molecule type" value="Genomic_DNA"/>
</dbReference>
<protein>
    <recommendedName>
        <fullName evidence="4">Tail tape measure protein</fullName>
    </recommendedName>
</protein>
<feature type="coiled-coil region" evidence="1">
    <location>
        <begin position="64"/>
        <end position="98"/>
    </location>
</feature>
<evidence type="ECO:0008006" key="4">
    <source>
        <dbReference type="Google" id="ProtNLM"/>
    </source>
</evidence>
<gene>
    <name evidence="2" type="ORF">I6L54_10715</name>
</gene>